<evidence type="ECO:0000256" key="3">
    <source>
        <dbReference type="ARBA" id="ARBA00022692"/>
    </source>
</evidence>
<feature type="transmembrane region" description="Helical" evidence="6">
    <location>
        <begin position="132"/>
        <end position="151"/>
    </location>
</feature>
<gene>
    <name evidence="8" type="ORF">ACFSC3_01695</name>
</gene>
<organism evidence="8 9">
    <name type="scientific">Sphingomonas floccifaciens</name>
    <dbReference type="NCBI Taxonomy" id="1844115"/>
    <lineage>
        <taxon>Bacteria</taxon>
        <taxon>Pseudomonadati</taxon>
        <taxon>Pseudomonadota</taxon>
        <taxon>Alphaproteobacteria</taxon>
        <taxon>Sphingomonadales</taxon>
        <taxon>Sphingomonadaceae</taxon>
        <taxon>Sphingomonas</taxon>
    </lineage>
</organism>
<reference evidence="9" key="1">
    <citation type="journal article" date="2019" name="Int. J. Syst. Evol. Microbiol.">
        <title>The Global Catalogue of Microorganisms (GCM) 10K type strain sequencing project: providing services to taxonomists for standard genome sequencing and annotation.</title>
        <authorList>
            <consortium name="The Broad Institute Genomics Platform"/>
            <consortium name="The Broad Institute Genome Sequencing Center for Infectious Disease"/>
            <person name="Wu L."/>
            <person name="Ma J."/>
        </authorList>
    </citation>
    <scope>NUCLEOTIDE SEQUENCE [LARGE SCALE GENOMIC DNA]</scope>
    <source>
        <strain evidence="9">Q85</strain>
    </source>
</reference>
<dbReference type="InterPro" id="IPR052218">
    <property type="entry name" value="Preflagellin_Peptidase"/>
</dbReference>
<evidence type="ECO:0000259" key="7">
    <source>
        <dbReference type="Pfam" id="PF01478"/>
    </source>
</evidence>
<name>A0ABW4NC21_9SPHN</name>
<dbReference type="PANTHER" id="PTHR36506:SF1">
    <property type="entry name" value="PREFLAGELLIN PEPTIDASE"/>
    <property type="match status" value="1"/>
</dbReference>
<dbReference type="Pfam" id="PF01478">
    <property type="entry name" value="Peptidase_A24"/>
    <property type="match status" value="1"/>
</dbReference>
<dbReference type="Proteomes" id="UP001597283">
    <property type="component" value="Unassembled WGS sequence"/>
</dbReference>
<keyword evidence="9" id="KW-1185">Reference proteome</keyword>
<sequence>MGDFFTIGLLGVLALFLLSAGIEDVRTREIANWKTAAVALLAPMWWWAIGLTLWPGVAIQIGVAAIVFALFVGAFAIGAMGGGDVKLIGAIALWLPPMPLLTMLIVMSLVGGAITLTMLAESRLRGREGAIEVPYGVAIAIAALLAIREPILNQFA</sequence>
<evidence type="ECO:0000313" key="9">
    <source>
        <dbReference type="Proteomes" id="UP001597283"/>
    </source>
</evidence>
<dbReference type="RefSeq" id="WP_380938095.1">
    <property type="nucleotide sequence ID" value="NZ_JBHUFC010000001.1"/>
</dbReference>
<dbReference type="InterPro" id="IPR000045">
    <property type="entry name" value="Prepilin_IV_endopep_pep"/>
</dbReference>
<comment type="caution">
    <text evidence="8">The sequence shown here is derived from an EMBL/GenBank/DDBJ whole genome shotgun (WGS) entry which is preliminary data.</text>
</comment>
<comment type="subcellular location">
    <subcellularLocation>
        <location evidence="1">Cell membrane</location>
        <topology evidence="1">Multi-pass membrane protein</topology>
    </subcellularLocation>
</comment>
<keyword evidence="4 6" id="KW-1133">Transmembrane helix</keyword>
<feature type="transmembrane region" description="Helical" evidence="6">
    <location>
        <begin position="36"/>
        <end position="54"/>
    </location>
</feature>
<dbReference type="Gene3D" id="1.20.120.1220">
    <property type="match status" value="1"/>
</dbReference>
<feature type="domain" description="Prepilin type IV endopeptidase peptidase" evidence="7">
    <location>
        <begin position="12"/>
        <end position="116"/>
    </location>
</feature>
<dbReference type="EMBL" id="JBHUFC010000001">
    <property type="protein sequence ID" value="MFD1786275.1"/>
    <property type="molecule type" value="Genomic_DNA"/>
</dbReference>
<keyword evidence="3 6" id="KW-0812">Transmembrane</keyword>
<accession>A0ABW4NC21</accession>
<feature type="transmembrane region" description="Helical" evidence="6">
    <location>
        <begin position="61"/>
        <end position="80"/>
    </location>
</feature>
<keyword evidence="5 6" id="KW-0472">Membrane</keyword>
<evidence type="ECO:0000256" key="6">
    <source>
        <dbReference type="SAM" id="Phobius"/>
    </source>
</evidence>
<evidence type="ECO:0000256" key="2">
    <source>
        <dbReference type="ARBA" id="ARBA00022475"/>
    </source>
</evidence>
<dbReference type="PANTHER" id="PTHR36506">
    <property type="entry name" value="PREFLAGELLIN PEPTIDASE"/>
    <property type="match status" value="1"/>
</dbReference>
<evidence type="ECO:0000256" key="1">
    <source>
        <dbReference type="ARBA" id="ARBA00004651"/>
    </source>
</evidence>
<feature type="transmembrane region" description="Helical" evidence="6">
    <location>
        <begin position="100"/>
        <end position="120"/>
    </location>
</feature>
<keyword evidence="2" id="KW-1003">Cell membrane</keyword>
<evidence type="ECO:0000256" key="4">
    <source>
        <dbReference type="ARBA" id="ARBA00022989"/>
    </source>
</evidence>
<proteinExistence type="predicted"/>
<evidence type="ECO:0000256" key="5">
    <source>
        <dbReference type="ARBA" id="ARBA00023136"/>
    </source>
</evidence>
<protein>
    <submittedName>
        <fullName evidence="8">Prepilin peptidase</fullName>
    </submittedName>
</protein>
<evidence type="ECO:0000313" key="8">
    <source>
        <dbReference type="EMBL" id="MFD1786275.1"/>
    </source>
</evidence>